<feature type="region of interest" description="Disordered" evidence="1">
    <location>
        <begin position="226"/>
        <end position="311"/>
    </location>
</feature>
<dbReference type="Pfam" id="PF18107">
    <property type="entry name" value="HTH_ABP1_N"/>
    <property type="match status" value="1"/>
</dbReference>
<feature type="compositionally biased region" description="Basic residues" evidence="1">
    <location>
        <begin position="200"/>
        <end position="209"/>
    </location>
</feature>
<feature type="region of interest" description="Disordered" evidence="1">
    <location>
        <begin position="1"/>
        <end position="68"/>
    </location>
</feature>
<dbReference type="Proteomes" id="UP000267821">
    <property type="component" value="Unassembled WGS sequence"/>
</dbReference>
<dbReference type="SUPFAM" id="SSF46689">
    <property type="entry name" value="Homeodomain-like"/>
    <property type="match status" value="1"/>
</dbReference>
<feature type="region of interest" description="Disordered" evidence="1">
    <location>
        <begin position="80"/>
        <end position="209"/>
    </location>
</feature>
<feature type="domain" description="ARS-binding protein 1 N-terminal" evidence="2">
    <location>
        <begin position="60"/>
        <end position="93"/>
    </location>
</feature>
<feature type="compositionally biased region" description="Low complexity" evidence="1">
    <location>
        <begin position="19"/>
        <end position="39"/>
    </location>
</feature>
<feature type="compositionally biased region" description="Pro residues" evidence="1">
    <location>
        <begin position="1"/>
        <end position="18"/>
    </location>
</feature>
<protein>
    <recommendedName>
        <fullName evidence="2">ARS-binding protein 1 N-terminal domain-containing protein</fullName>
    </recommendedName>
</protein>
<evidence type="ECO:0000313" key="3">
    <source>
        <dbReference type="EMBL" id="RPB21237.1"/>
    </source>
</evidence>
<feature type="compositionally biased region" description="Polar residues" evidence="1">
    <location>
        <begin position="164"/>
        <end position="174"/>
    </location>
</feature>
<gene>
    <name evidence="3" type="ORF">L211DRAFT_851606</name>
</gene>
<dbReference type="EMBL" id="ML121561">
    <property type="protein sequence ID" value="RPB21237.1"/>
    <property type="molecule type" value="Genomic_DNA"/>
</dbReference>
<organism evidence="3 4">
    <name type="scientific">Terfezia boudieri ATCC MYA-4762</name>
    <dbReference type="NCBI Taxonomy" id="1051890"/>
    <lineage>
        <taxon>Eukaryota</taxon>
        <taxon>Fungi</taxon>
        <taxon>Dikarya</taxon>
        <taxon>Ascomycota</taxon>
        <taxon>Pezizomycotina</taxon>
        <taxon>Pezizomycetes</taxon>
        <taxon>Pezizales</taxon>
        <taxon>Pezizaceae</taxon>
        <taxon>Terfezia</taxon>
    </lineage>
</organism>
<dbReference type="OrthoDB" id="5346556at2759"/>
<feature type="compositionally biased region" description="Low complexity" evidence="1">
    <location>
        <begin position="137"/>
        <end position="151"/>
    </location>
</feature>
<sequence>MTSTPPPTSATSQPPPTSTPTSAPNNTTAANPSTPAPQSTHKRRPYEDPTDGERYQLYVHSRSHPDLKQKDLVTWFAQSFGKEINQSTVSRALKRYRDNPPENPEVAGSAKSKRGGGASNAAVGSPAPTGNKRRKTASGPSAASGGVVAGAEVEEEAASEQVQRENQQGRTSGANGAAKGDEEPGAVHVLPFQHQPPPGHRGRAAAAVHHHHTLPPQQLQHVLPHPPVQQQHQGAPQAPMAGTFHPPPPPHNPHLHNHIQHHVAPYTAPGAPGPHNIDIDSDSDSDVEGGNAMTNGNGTYNADEGSGFSSASDDAELASLHRRYESILLRSVLASGGAPGVTIPAEISQLGENASTDGPTGEGENGAAGNHPTLSRESLVMYVVGRNELVRSLQGRVTQVEREAARLRRKVARRDELIKQLRGGQA</sequence>
<dbReference type="InterPro" id="IPR041188">
    <property type="entry name" value="HTH_ABP1_N"/>
</dbReference>
<keyword evidence="4" id="KW-1185">Reference proteome</keyword>
<dbReference type="InterPro" id="IPR009057">
    <property type="entry name" value="Homeodomain-like_sf"/>
</dbReference>
<dbReference type="AlphaFoldDB" id="A0A3N4LEB5"/>
<evidence type="ECO:0000259" key="2">
    <source>
        <dbReference type="Pfam" id="PF18107"/>
    </source>
</evidence>
<name>A0A3N4LEB5_9PEZI</name>
<feature type="compositionally biased region" description="Basic and acidic residues" evidence="1">
    <location>
        <begin position="45"/>
        <end position="54"/>
    </location>
</feature>
<accession>A0A3N4LEB5</accession>
<feature type="region of interest" description="Disordered" evidence="1">
    <location>
        <begin position="351"/>
        <end position="373"/>
    </location>
</feature>
<proteinExistence type="predicted"/>
<evidence type="ECO:0000256" key="1">
    <source>
        <dbReference type="SAM" id="MobiDB-lite"/>
    </source>
</evidence>
<dbReference type="InParanoid" id="A0A3N4LEB5"/>
<reference evidence="3 4" key="1">
    <citation type="journal article" date="2018" name="Nat. Ecol. Evol.">
        <title>Pezizomycetes genomes reveal the molecular basis of ectomycorrhizal truffle lifestyle.</title>
        <authorList>
            <person name="Murat C."/>
            <person name="Payen T."/>
            <person name="Noel B."/>
            <person name="Kuo A."/>
            <person name="Morin E."/>
            <person name="Chen J."/>
            <person name="Kohler A."/>
            <person name="Krizsan K."/>
            <person name="Balestrini R."/>
            <person name="Da Silva C."/>
            <person name="Montanini B."/>
            <person name="Hainaut M."/>
            <person name="Levati E."/>
            <person name="Barry K.W."/>
            <person name="Belfiori B."/>
            <person name="Cichocki N."/>
            <person name="Clum A."/>
            <person name="Dockter R.B."/>
            <person name="Fauchery L."/>
            <person name="Guy J."/>
            <person name="Iotti M."/>
            <person name="Le Tacon F."/>
            <person name="Lindquist E.A."/>
            <person name="Lipzen A."/>
            <person name="Malagnac F."/>
            <person name="Mello A."/>
            <person name="Molinier V."/>
            <person name="Miyauchi S."/>
            <person name="Poulain J."/>
            <person name="Riccioni C."/>
            <person name="Rubini A."/>
            <person name="Sitrit Y."/>
            <person name="Splivallo R."/>
            <person name="Traeger S."/>
            <person name="Wang M."/>
            <person name="Zifcakova L."/>
            <person name="Wipf D."/>
            <person name="Zambonelli A."/>
            <person name="Paolocci F."/>
            <person name="Nowrousian M."/>
            <person name="Ottonello S."/>
            <person name="Baldrian P."/>
            <person name="Spatafora J.W."/>
            <person name="Henrissat B."/>
            <person name="Nagy L.G."/>
            <person name="Aury J.M."/>
            <person name="Wincker P."/>
            <person name="Grigoriev I.V."/>
            <person name="Bonfante P."/>
            <person name="Martin F.M."/>
        </authorList>
    </citation>
    <scope>NUCLEOTIDE SEQUENCE [LARGE SCALE GENOMIC DNA]</scope>
    <source>
        <strain evidence="3 4">ATCC MYA-4762</strain>
    </source>
</reference>
<dbReference type="Gene3D" id="1.10.10.60">
    <property type="entry name" value="Homeodomain-like"/>
    <property type="match status" value="1"/>
</dbReference>
<evidence type="ECO:0000313" key="4">
    <source>
        <dbReference type="Proteomes" id="UP000267821"/>
    </source>
</evidence>